<dbReference type="AlphaFoldDB" id="A0A8A1LT92"/>
<accession>A0A8A1LT92</accession>
<reference evidence="1" key="1">
    <citation type="submission" date="2021-01" db="EMBL/GenBank/DDBJ databases">
        <title>Chromosome-level genome assembly of a human fungal pathogen reveals clustering of transcriptionally co-regulated genes.</title>
        <authorList>
            <person name="Voorhies M."/>
            <person name="Cohen S."/>
            <person name="Shea T.P."/>
            <person name="Petrus S."/>
            <person name="Munoz J.F."/>
            <person name="Poplawski S."/>
            <person name="Goldman W.E."/>
            <person name="Michael T."/>
            <person name="Cuomo C.A."/>
            <person name="Sil A."/>
            <person name="Beyhan S."/>
        </authorList>
    </citation>
    <scope>NUCLEOTIDE SEQUENCE</scope>
    <source>
        <strain evidence="1">H88</strain>
    </source>
</reference>
<dbReference type="VEuPathDB" id="FungiDB:I7I53_04565"/>
<sequence>MANFSSRINPNFALVAHPMSPLPDLARKEVSFMQPPNLLKETATLYPPESYCAIPTFGNYCTSR</sequence>
<organism evidence="1 2">
    <name type="scientific">Ajellomyces capsulatus (strain H88)</name>
    <name type="common">Darling's disease fungus</name>
    <name type="synonym">Histoplasma capsulatum</name>
    <dbReference type="NCBI Taxonomy" id="544711"/>
    <lineage>
        <taxon>Eukaryota</taxon>
        <taxon>Fungi</taxon>
        <taxon>Dikarya</taxon>
        <taxon>Ascomycota</taxon>
        <taxon>Pezizomycotina</taxon>
        <taxon>Eurotiomycetes</taxon>
        <taxon>Eurotiomycetidae</taxon>
        <taxon>Onygenales</taxon>
        <taxon>Ajellomycetaceae</taxon>
        <taxon>Histoplasma</taxon>
    </lineage>
</organism>
<proteinExistence type="predicted"/>
<gene>
    <name evidence="1" type="ORF">I7I53_04565</name>
</gene>
<dbReference type="Proteomes" id="UP000663419">
    <property type="component" value="Chromosome 5"/>
</dbReference>
<dbReference type="EMBL" id="CP069106">
    <property type="protein sequence ID" value="QSS56375.1"/>
    <property type="molecule type" value="Genomic_DNA"/>
</dbReference>
<evidence type="ECO:0000313" key="2">
    <source>
        <dbReference type="Proteomes" id="UP000663419"/>
    </source>
</evidence>
<name>A0A8A1LT92_AJEC8</name>
<evidence type="ECO:0000313" key="1">
    <source>
        <dbReference type="EMBL" id="QSS56375.1"/>
    </source>
</evidence>
<protein>
    <submittedName>
        <fullName evidence="1">Uncharacterized protein</fullName>
    </submittedName>
</protein>